<dbReference type="GeneID" id="99985795"/>
<gene>
    <name evidence="13" type="ORF">SAMN05216290_1058</name>
</gene>
<reference evidence="14" key="1">
    <citation type="submission" date="2016-10" db="EMBL/GenBank/DDBJ databases">
        <authorList>
            <person name="Varghese N."/>
            <person name="Submissions S."/>
        </authorList>
    </citation>
    <scope>NUCLEOTIDE SEQUENCE [LARGE SCALE GENOMIC DNA]</scope>
    <source>
        <strain evidence="14">CGMCC 1.12402</strain>
    </source>
</reference>
<dbReference type="OrthoDB" id="9812355at2"/>
<keyword evidence="14" id="KW-1185">Reference proteome</keyword>
<evidence type="ECO:0000256" key="2">
    <source>
        <dbReference type="ARBA" id="ARBA00006555"/>
    </source>
</evidence>
<dbReference type="PANTHER" id="PTHR33446">
    <property type="entry name" value="PROTEIN TONB-RELATED"/>
    <property type="match status" value="1"/>
</dbReference>
<keyword evidence="3" id="KW-0813">Transport</keyword>
<feature type="compositionally biased region" description="Basic and acidic residues" evidence="10">
    <location>
        <begin position="122"/>
        <end position="135"/>
    </location>
</feature>
<dbReference type="SUPFAM" id="SSF74653">
    <property type="entry name" value="TolA/TonB C-terminal domain"/>
    <property type="match status" value="1"/>
</dbReference>
<dbReference type="Pfam" id="PF03544">
    <property type="entry name" value="TonB_C"/>
    <property type="match status" value="1"/>
</dbReference>
<dbReference type="PROSITE" id="PS52015">
    <property type="entry name" value="TONB_CTD"/>
    <property type="match status" value="1"/>
</dbReference>
<dbReference type="InterPro" id="IPR037682">
    <property type="entry name" value="TonB_C"/>
</dbReference>
<name>A0A1I0NAN6_9BACT</name>
<proteinExistence type="inferred from homology"/>
<evidence type="ECO:0000313" key="14">
    <source>
        <dbReference type="Proteomes" id="UP000199437"/>
    </source>
</evidence>
<evidence type="ECO:0000256" key="11">
    <source>
        <dbReference type="SAM" id="Phobius"/>
    </source>
</evidence>
<keyword evidence="7" id="KW-0653">Protein transport</keyword>
<accession>A0A1I0NAN6</accession>
<sequence>MKYKFVKRIKEVSAEEIHNTMDFEKALEQATLNRASYHKQTNVSNAKWGFALVLFVALGAWFFFTNEEKNEVPYEEPNIQEEVVAPIKPEPDTLKQQAEPEPKPSNVGAVKEAKVVEPQQAEEEKPSSKPVKEEPKTTVVYEDVIIPAKPIPGEEAFNNFINKELVYPESEIGANVEGYVRVFFKVNKKGIAEDFKIRKSLGDAFDQEAIRVLQLFQQWEPGSYNGEAVDSYLNIKVNFSLTEKNND</sequence>
<evidence type="ECO:0000256" key="8">
    <source>
        <dbReference type="ARBA" id="ARBA00022989"/>
    </source>
</evidence>
<dbReference type="NCBIfam" id="TIGR01352">
    <property type="entry name" value="tonB_Cterm"/>
    <property type="match status" value="1"/>
</dbReference>
<dbReference type="RefSeq" id="WP_090257469.1">
    <property type="nucleotide sequence ID" value="NZ_FOIR01000001.1"/>
</dbReference>
<evidence type="ECO:0000256" key="1">
    <source>
        <dbReference type="ARBA" id="ARBA00004383"/>
    </source>
</evidence>
<evidence type="ECO:0000256" key="5">
    <source>
        <dbReference type="ARBA" id="ARBA00022519"/>
    </source>
</evidence>
<keyword evidence="6 11" id="KW-0812">Transmembrane</keyword>
<evidence type="ECO:0000256" key="10">
    <source>
        <dbReference type="SAM" id="MobiDB-lite"/>
    </source>
</evidence>
<dbReference type="AlphaFoldDB" id="A0A1I0NAN6"/>
<dbReference type="Proteomes" id="UP000199437">
    <property type="component" value="Unassembled WGS sequence"/>
</dbReference>
<feature type="domain" description="TonB C-terminal" evidence="12">
    <location>
        <begin position="152"/>
        <end position="247"/>
    </location>
</feature>
<comment type="subcellular location">
    <subcellularLocation>
        <location evidence="1">Cell inner membrane</location>
        <topology evidence="1">Single-pass membrane protein</topology>
        <orientation evidence="1">Periplasmic side</orientation>
    </subcellularLocation>
</comment>
<dbReference type="STRING" id="1267423.SAMN05216290_1058"/>
<dbReference type="InterPro" id="IPR051045">
    <property type="entry name" value="TonB-dependent_transducer"/>
</dbReference>
<organism evidence="13 14">
    <name type="scientific">Roseivirga pacifica</name>
    <dbReference type="NCBI Taxonomy" id="1267423"/>
    <lineage>
        <taxon>Bacteria</taxon>
        <taxon>Pseudomonadati</taxon>
        <taxon>Bacteroidota</taxon>
        <taxon>Cytophagia</taxon>
        <taxon>Cytophagales</taxon>
        <taxon>Roseivirgaceae</taxon>
        <taxon>Roseivirga</taxon>
    </lineage>
</organism>
<evidence type="ECO:0000259" key="12">
    <source>
        <dbReference type="PROSITE" id="PS52015"/>
    </source>
</evidence>
<keyword evidence="5" id="KW-0997">Cell inner membrane</keyword>
<dbReference type="Gene3D" id="3.30.1150.10">
    <property type="match status" value="1"/>
</dbReference>
<keyword evidence="4" id="KW-1003">Cell membrane</keyword>
<dbReference type="GO" id="GO:0015031">
    <property type="term" value="P:protein transport"/>
    <property type="evidence" value="ECO:0007669"/>
    <property type="project" value="UniProtKB-KW"/>
</dbReference>
<evidence type="ECO:0000256" key="6">
    <source>
        <dbReference type="ARBA" id="ARBA00022692"/>
    </source>
</evidence>
<evidence type="ECO:0000313" key="13">
    <source>
        <dbReference type="EMBL" id="SEV98346.1"/>
    </source>
</evidence>
<evidence type="ECO:0000256" key="4">
    <source>
        <dbReference type="ARBA" id="ARBA00022475"/>
    </source>
</evidence>
<dbReference type="EMBL" id="FOIR01000001">
    <property type="protein sequence ID" value="SEV98346.1"/>
    <property type="molecule type" value="Genomic_DNA"/>
</dbReference>
<dbReference type="GO" id="GO:0098797">
    <property type="term" value="C:plasma membrane protein complex"/>
    <property type="evidence" value="ECO:0007669"/>
    <property type="project" value="TreeGrafter"/>
</dbReference>
<evidence type="ECO:0000256" key="9">
    <source>
        <dbReference type="ARBA" id="ARBA00023136"/>
    </source>
</evidence>
<dbReference type="InterPro" id="IPR006260">
    <property type="entry name" value="TonB/TolA_C"/>
</dbReference>
<dbReference type="PANTHER" id="PTHR33446:SF2">
    <property type="entry name" value="PROTEIN TONB"/>
    <property type="match status" value="1"/>
</dbReference>
<dbReference type="GO" id="GO:0055085">
    <property type="term" value="P:transmembrane transport"/>
    <property type="evidence" value="ECO:0007669"/>
    <property type="project" value="InterPro"/>
</dbReference>
<dbReference type="GO" id="GO:0031992">
    <property type="term" value="F:energy transducer activity"/>
    <property type="evidence" value="ECO:0007669"/>
    <property type="project" value="TreeGrafter"/>
</dbReference>
<comment type="similarity">
    <text evidence="2">Belongs to the TonB family.</text>
</comment>
<feature type="region of interest" description="Disordered" evidence="10">
    <location>
        <begin position="115"/>
        <end position="135"/>
    </location>
</feature>
<keyword evidence="9 11" id="KW-0472">Membrane</keyword>
<evidence type="ECO:0000256" key="3">
    <source>
        <dbReference type="ARBA" id="ARBA00022448"/>
    </source>
</evidence>
<feature type="transmembrane region" description="Helical" evidence="11">
    <location>
        <begin position="46"/>
        <end position="64"/>
    </location>
</feature>
<evidence type="ECO:0000256" key="7">
    <source>
        <dbReference type="ARBA" id="ARBA00022927"/>
    </source>
</evidence>
<keyword evidence="8 11" id="KW-1133">Transmembrane helix</keyword>
<protein>
    <submittedName>
        <fullName evidence="13">TonB family C-terminal domain-containing protein</fullName>
    </submittedName>
</protein>